<dbReference type="EMBL" id="RRYP01004007">
    <property type="protein sequence ID" value="TNV83255.1"/>
    <property type="molecule type" value="Genomic_DNA"/>
</dbReference>
<name>A0A8J8T6A1_HALGN</name>
<dbReference type="SUPFAM" id="SSF52058">
    <property type="entry name" value="L domain-like"/>
    <property type="match status" value="1"/>
</dbReference>
<protein>
    <submittedName>
        <fullName evidence="1">Uncharacterized protein</fullName>
    </submittedName>
</protein>
<organism evidence="1 2">
    <name type="scientific">Halteria grandinella</name>
    <dbReference type="NCBI Taxonomy" id="5974"/>
    <lineage>
        <taxon>Eukaryota</taxon>
        <taxon>Sar</taxon>
        <taxon>Alveolata</taxon>
        <taxon>Ciliophora</taxon>
        <taxon>Intramacronucleata</taxon>
        <taxon>Spirotrichea</taxon>
        <taxon>Stichotrichia</taxon>
        <taxon>Sporadotrichida</taxon>
        <taxon>Halteriidae</taxon>
        <taxon>Halteria</taxon>
    </lineage>
</organism>
<reference evidence="1" key="1">
    <citation type="submission" date="2019-06" db="EMBL/GenBank/DDBJ databases">
        <authorList>
            <person name="Zheng W."/>
        </authorList>
    </citation>
    <scope>NUCLEOTIDE SEQUENCE</scope>
    <source>
        <strain evidence="1">QDHG01</strain>
    </source>
</reference>
<evidence type="ECO:0000313" key="2">
    <source>
        <dbReference type="Proteomes" id="UP000785679"/>
    </source>
</evidence>
<proteinExistence type="predicted"/>
<sequence length="823" mass="95253">MANQNYQSIADYNQHFYQKTFVPVAALYIQSKYINLIKNNQIIMSSPDDDSLEVFLINECHLQEDCVSAPFFKQMGLKSKKQVLTYLSDLSLSDLTKLGLPEEETTAIMNYSNFSKITKNRIFPRLANKYVTLNIIGYAFVQPEAVDLGYLCNGFRHILIRNYQLFKQTVIKAEKKEIRSVIQLLDQRWLSKRYRLCYIKRGDNMQDVADCLALLGDRLHFHSIEICFSFYSVFCKFRPIILKLEQFHDIPQLFELIPHSVAKLSLIECSLSLEGDCGRIRKFRKLKVLDCKNNLKILSRLATDSLTIDDNCLNEPGVIKYLSQMDCKQITVQSSKLEGKQLIEFFGCQSKASKFIDCSSIKYSQIEQVEWACKYFTKKCLNKHIEININSNIKDAELCFKALFKGSLKLFQNKRIIQHRDISINCNVCVTDGDTHTQSLQSNSFDLVVLALNNCTSLTMLKIRQAKNCEYQKLQVERLQLQELIINDLHDSSIPLISDILNKSKDTLSLLSCDGKVDLSPLWNSTILRKLIIDANMNDANLFVIQTFSNLEELQTGDNGTLAKFNNCQRLKTLRWNQSINKIDDLPLSVTTLISLEVNTFDQVKQLIEKNSQVKKLEIKVSNIAAAQLLDKFKNAEIIFDLNRSLFSFRQLYTYLHPECKQIGIPASEPNHVLYELLFSRIHDKMKVLLPFLRAAQQPNSFNDIIDAPPEMIEYLATFNGFKNSLKYLSKLGSVYFEYVFNEHMSVIDDEYMRIIVSAYDEVFHLQTDIDKTVAMLRGISDKDRKLLKREQFFQHCRNNWMEPLSSEDFDYDQLGSVFDDEY</sequence>
<comment type="caution">
    <text evidence="1">The sequence shown here is derived from an EMBL/GenBank/DDBJ whole genome shotgun (WGS) entry which is preliminary data.</text>
</comment>
<accession>A0A8J8T6A1</accession>
<keyword evidence="2" id="KW-1185">Reference proteome</keyword>
<gene>
    <name evidence="1" type="ORF">FGO68_gene7554</name>
</gene>
<dbReference type="Proteomes" id="UP000785679">
    <property type="component" value="Unassembled WGS sequence"/>
</dbReference>
<evidence type="ECO:0000313" key="1">
    <source>
        <dbReference type="EMBL" id="TNV83255.1"/>
    </source>
</evidence>
<dbReference type="AlphaFoldDB" id="A0A8J8T6A1"/>